<name>A0ABN7XKI6_GIGMA</name>
<accession>A0ABN7XKI6</accession>
<organism evidence="1 2">
    <name type="scientific">Gigaspora margarita</name>
    <dbReference type="NCBI Taxonomy" id="4874"/>
    <lineage>
        <taxon>Eukaryota</taxon>
        <taxon>Fungi</taxon>
        <taxon>Fungi incertae sedis</taxon>
        <taxon>Mucoromycota</taxon>
        <taxon>Glomeromycotina</taxon>
        <taxon>Glomeromycetes</taxon>
        <taxon>Diversisporales</taxon>
        <taxon>Gigasporaceae</taxon>
        <taxon>Gigaspora</taxon>
    </lineage>
</organism>
<proteinExistence type="predicted"/>
<evidence type="ECO:0000313" key="1">
    <source>
        <dbReference type="EMBL" id="CAG8855769.1"/>
    </source>
</evidence>
<gene>
    <name evidence="1" type="ORF">GMARGA_LOCUS44590</name>
</gene>
<evidence type="ECO:0000313" key="2">
    <source>
        <dbReference type="Proteomes" id="UP000789901"/>
    </source>
</evidence>
<reference evidence="1 2" key="1">
    <citation type="submission" date="2021-06" db="EMBL/GenBank/DDBJ databases">
        <authorList>
            <person name="Kallberg Y."/>
            <person name="Tangrot J."/>
            <person name="Rosling A."/>
        </authorList>
    </citation>
    <scope>NUCLEOTIDE SEQUENCE [LARGE SCALE GENOMIC DNA]</scope>
    <source>
        <strain evidence="1 2">120-4 pot B 10/14</strain>
    </source>
</reference>
<comment type="caution">
    <text evidence="1">The sequence shown here is derived from an EMBL/GenBank/DDBJ whole genome shotgun (WGS) entry which is preliminary data.</text>
</comment>
<protein>
    <submittedName>
        <fullName evidence="1">40330_t:CDS:1</fullName>
    </submittedName>
</protein>
<dbReference type="Proteomes" id="UP000789901">
    <property type="component" value="Unassembled WGS sequence"/>
</dbReference>
<dbReference type="EMBL" id="CAJVQB010152872">
    <property type="protein sequence ID" value="CAG8855769.1"/>
    <property type="molecule type" value="Genomic_DNA"/>
</dbReference>
<keyword evidence="2" id="KW-1185">Reference proteome</keyword>
<sequence>VRSNNLELPGSQYNSLTQLIYTHPHSTPYQPFYTPISWIPS</sequence>
<feature type="non-terminal residue" evidence="1">
    <location>
        <position position="1"/>
    </location>
</feature>